<gene>
    <name evidence="4" type="ORF">BI308_05505</name>
</gene>
<dbReference type="SFLD" id="SFLDG00358">
    <property type="entry name" value="Main_(cytGST)"/>
    <property type="match status" value="1"/>
</dbReference>
<evidence type="ECO:0000259" key="3">
    <source>
        <dbReference type="PROSITE" id="PS50405"/>
    </source>
</evidence>
<dbReference type="GO" id="GO:0016740">
    <property type="term" value="F:transferase activity"/>
    <property type="evidence" value="ECO:0007669"/>
    <property type="project" value="UniProtKB-KW"/>
</dbReference>
<keyword evidence="5" id="KW-1185">Reference proteome</keyword>
<dbReference type="InterPro" id="IPR010987">
    <property type="entry name" value="Glutathione-S-Trfase_C-like"/>
</dbReference>
<protein>
    <submittedName>
        <fullName evidence="4">Glutathione S-transferase</fullName>
    </submittedName>
</protein>
<dbReference type="Gene3D" id="1.20.1050.10">
    <property type="match status" value="1"/>
</dbReference>
<dbReference type="SFLD" id="SFLDG01151">
    <property type="entry name" value="Main.2:_Nu-like"/>
    <property type="match status" value="1"/>
</dbReference>
<evidence type="ECO:0000313" key="5">
    <source>
        <dbReference type="Proteomes" id="UP000183940"/>
    </source>
</evidence>
<dbReference type="InterPro" id="IPR004046">
    <property type="entry name" value="GST_C"/>
</dbReference>
<dbReference type="PANTHER" id="PTHR44051:SF8">
    <property type="entry name" value="GLUTATHIONE S-TRANSFERASE GSTA"/>
    <property type="match status" value="1"/>
</dbReference>
<dbReference type="PROSITE" id="PS50404">
    <property type="entry name" value="GST_NTER"/>
    <property type="match status" value="1"/>
</dbReference>
<dbReference type="InterPro" id="IPR036249">
    <property type="entry name" value="Thioredoxin-like_sf"/>
</dbReference>
<accession>A0A1L9QV42</accession>
<dbReference type="PROSITE" id="PS50405">
    <property type="entry name" value="GST_CTER"/>
    <property type="match status" value="1"/>
</dbReference>
<dbReference type="Gene3D" id="3.40.30.10">
    <property type="entry name" value="Glutaredoxin"/>
    <property type="match status" value="1"/>
</dbReference>
<dbReference type="PANTHER" id="PTHR44051">
    <property type="entry name" value="GLUTATHIONE S-TRANSFERASE-RELATED"/>
    <property type="match status" value="1"/>
</dbReference>
<feature type="domain" description="GST C-terminal" evidence="3">
    <location>
        <begin position="90"/>
        <end position="215"/>
    </location>
</feature>
<evidence type="ECO:0000256" key="1">
    <source>
        <dbReference type="RuleBase" id="RU003494"/>
    </source>
</evidence>
<dbReference type="InterPro" id="IPR036282">
    <property type="entry name" value="Glutathione-S-Trfase_C_sf"/>
</dbReference>
<dbReference type="SUPFAM" id="SSF47616">
    <property type="entry name" value="GST C-terminal domain-like"/>
    <property type="match status" value="1"/>
</dbReference>
<dbReference type="SFLD" id="SFLDG01150">
    <property type="entry name" value="Main.1:_Beta-like"/>
    <property type="match status" value="1"/>
</dbReference>
<dbReference type="InterPro" id="IPR004045">
    <property type="entry name" value="Glutathione_S-Trfase_N"/>
</dbReference>
<evidence type="ECO:0000313" key="4">
    <source>
        <dbReference type="EMBL" id="OJJ26550.1"/>
    </source>
</evidence>
<evidence type="ECO:0000259" key="2">
    <source>
        <dbReference type="PROSITE" id="PS50404"/>
    </source>
</evidence>
<dbReference type="STRING" id="1925591.BI308_05505"/>
<feature type="domain" description="GST N-terminal" evidence="2">
    <location>
        <begin position="3"/>
        <end position="87"/>
    </location>
</feature>
<dbReference type="EMBL" id="MLAW01000006">
    <property type="protein sequence ID" value="OJJ26550.1"/>
    <property type="molecule type" value="Genomic_DNA"/>
</dbReference>
<dbReference type="SFLD" id="SFLDS00019">
    <property type="entry name" value="Glutathione_Transferase_(cytos"/>
    <property type="match status" value="1"/>
</dbReference>
<comment type="caution">
    <text evidence="4">The sequence shown here is derived from an EMBL/GenBank/DDBJ whole genome shotgun (WGS) entry which is preliminary data.</text>
</comment>
<organism evidence="4 5">
    <name type="scientific">Roseofilum reptotaenium AO1-A</name>
    <dbReference type="NCBI Taxonomy" id="1925591"/>
    <lineage>
        <taxon>Bacteria</taxon>
        <taxon>Bacillati</taxon>
        <taxon>Cyanobacteriota</taxon>
        <taxon>Cyanophyceae</taxon>
        <taxon>Desertifilales</taxon>
        <taxon>Desertifilaceae</taxon>
        <taxon>Roseofilum</taxon>
    </lineage>
</organism>
<dbReference type="AlphaFoldDB" id="A0A1L9QV42"/>
<dbReference type="CDD" id="cd03048">
    <property type="entry name" value="GST_N_Ure2p_like"/>
    <property type="match status" value="1"/>
</dbReference>
<dbReference type="InterPro" id="IPR040079">
    <property type="entry name" value="Glutathione_S-Trfase"/>
</dbReference>
<dbReference type="SUPFAM" id="SSF52833">
    <property type="entry name" value="Thioredoxin-like"/>
    <property type="match status" value="1"/>
</dbReference>
<dbReference type="Pfam" id="PF02798">
    <property type="entry name" value="GST_N"/>
    <property type="match status" value="1"/>
</dbReference>
<name>A0A1L9QV42_9CYAN</name>
<comment type="similarity">
    <text evidence="1">Belongs to the GST superfamily.</text>
</comment>
<proteinExistence type="inferred from homology"/>
<dbReference type="Pfam" id="PF00043">
    <property type="entry name" value="GST_C"/>
    <property type="match status" value="1"/>
</dbReference>
<sequence length="234" mass="26782">MASPDIHLYTASTMNGWKPVIFLEEAEVEYELTYIDFGKKEQKSEWYMKLNPNGRIPTIIDRGNDDFVVFESGAILWYLAQKYQKFLPLDEKARSQALQWLMFQMSGIGPMMGQAMYFQRIAAPKGIEDQYAIDRYVAESRRLLEVLDQQLEGKAYLLGDDFTIVDIATYPWVRSYPWAKVSIEGLDNLQAWCDRIDARPATQKAVTIPKPFSAFFGKGDEAASQAENASRFNA</sequence>
<dbReference type="Proteomes" id="UP000183940">
    <property type="component" value="Unassembled WGS sequence"/>
</dbReference>
<reference evidence="4" key="1">
    <citation type="submission" date="2016-10" db="EMBL/GenBank/DDBJ databases">
        <title>CRISPR-Cas defence system in Roseofilum reptotaenium: evidence of a bacteriophage-cyanobacterium arms race in the coral black band disease.</title>
        <authorList>
            <person name="Buerger P."/>
            <person name="Wood-Charlson E.M."/>
            <person name="Weynberg K.D."/>
            <person name="Willis B."/>
            <person name="Van Oppen M.J."/>
        </authorList>
    </citation>
    <scope>NUCLEOTIDE SEQUENCE [LARGE SCALE GENOMIC DNA]</scope>
    <source>
        <strain evidence="4">AO1-A</strain>
    </source>
</reference>